<comment type="caution">
    <text evidence="1">The sequence shown here is derived from an EMBL/GenBank/DDBJ whole genome shotgun (WGS) entry which is preliminary data.</text>
</comment>
<organism evidence="1 2">
    <name type="scientific">Flammeovirga aprica JL-4</name>
    <dbReference type="NCBI Taxonomy" id="694437"/>
    <lineage>
        <taxon>Bacteria</taxon>
        <taxon>Pseudomonadati</taxon>
        <taxon>Bacteroidota</taxon>
        <taxon>Cytophagia</taxon>
        <taxon>Cytophagales</taxon>
        <taxon>Flammeovirgaceae</taxon>
        <taxon>Flammeovirga</taxon>
    </lineage>
</organism>
<proteinExistence type="predicted"/>
<sequence>MRNFLLFTVVIFLGNIISSFAQVEVGYGVDDQGFPLDGYSNPFKPIHSNTLNLPKPKKYLKGIPSEYIRGSITSLEGKRYEGHLMIGKKEVHYRDKPSVEFSIFSSKEIKHINVALDSFIVVDKKIVNHIIKYDSLEFAEYHQVAQNGHVIQKIYVKTPTKDWEEIDLENVNSREKILNASSFSENEFKDVIKSKTCNDFRIGKVVYLDNTKENIYYKYNEVLMYSNNLKKYPSQLKPNKVKYFVSDTDSVISIHGYIEDQKKLSKKVLAKIKFINSDGTIIAETVSKKNPDLLVLQKGEKDWKKISEKTFEREYLKNDTKKYFRTDNDNLNVLSEVSTIDEFFNYLELRKITDSKLSGEKLYFNKSWLRVDHETAYIGKVTDLTSTTYSISYYDHGDKVADVTYERNATLFGVKTGQLKLYQKGHLFYESTFSKENKLIDVKVYYPNSHQEFYSYTITKEENKDDEEGDKKVYFQTFYREDGTEEKLVNNTISFKDPQSDANYTFSFMGKTFKQVIRSSSNEDVTYLFSSKFNELESNTAKEKLKKALKKKFSFEGLEESLLKQISGSLYLTFSVSEKGKLEDVKYKGNVNEDFDEVFENNLSLLLKMKLPAISEDGIKRLKTEYHFTLIFEACQLNRSKTYRQVHMDKGHDDYLLFNHQMMNKERTRLKNQSMMNQMYMMNSTF</sequence>
<dbReference type="Proteomes" id="UP000576082">
    <property type="component" value="Unassembled WGS sequence"/>
</dbReference>
<protein>
    <submittedName>
        <fullName evidence="1">Uncharacterized protein</fullName>
    </submittedName>
</protein>
<gene>
    <name evidence="1" type="ORF">HHU12_17610</name>
</gene>
<reference evidence="1 2" key="1">
    <citation type="submission" date="2020-04" db="EMBL/GenBank/DDBJ databases">
        <title>Flammeovirga sp. SR4, a novel species isolated from seawater.</title>
        <authorList>
            <person name="Wang X."/>
        </authorList>
    </citation>
    <scope>NUCLEOTIDE SEQUENCE [LARGE SCALE GENOMIC DNA]</scope>
    <source>
        <strain evidence="1 2">ATCC 23126</strain>
    </source>
</reference>
<dbReference type="EMBL" id="JABANE010000049">
    <property type="protein sequence ID" value="NME69797.1"/>
    <property type="molecule type" value="Genomic_DNA"/>
</dbReference>
<evidence type="ECO:0000313" key="1">
    <source>
        <dbReference type="EMBL" id="NME69797.1"/>
    </source>
</evidence>
<evidence type="ECO:0000313" key="2">
    <source>
        <dbReference type="Proteomes" id="UP000576082"/>
    </source>
</evidence>
<dbReference type="AlphaFoldDB" id="A0A7X9RW31"/>
<accession>A0A7X9RW31</accession>
<dbReference type="RefSeq" id="WP_169658054.1">
    <property type="nucleotide sequence ID" value="NZ_JABANE010000049.1"/>
</dbReference>
<keyword evidence="2" id="KW-1185">Reference proteome</keyword>
<name>A0A7X9RW31_9BACT</name>